<dbReference type="SUPFAM" id="SSF51905">
    <property type="entry name" value="FAD/NAD(P)-binding domain"/>
    <property type="match status" value="1"/>
</dbReference>
<sequence>MPQAPHVVVIGGGVSGLTAAHRLNGRGITTTVVEAADAPGGKLRASPVAGVSVDAGAEAVLARRPEALDLFTELGLDDQVVHPGPGAAAIYSRGRIRSLPKGQLMGVPGDLRALARSGVLSPAGTLRAALDLVWPRTPVRSDVPVAAYVGTRMGREVVDRLVEPLLGGVYAGRADELSLDSTLPQIAPMARRDRSLMNAVHTSLSGRGATPTKAGPVFASLRGGVASLVGALASRQKDLRTGTRAEALERLPEGWRVRLEGAQGAQAETLDCDAVLLACPAPEAARLLADTEPAAARELRRTEYASMALVTFALPASAFPATLTGTGFLVPAGEGLTIKAATFSSNKWPWLAQELDRVNPGEDLVALRCSIGRFRDENALRRSDEELAEAALADLARVTGLRGSPVETRITRWTDGLPQYAVGHAARVERVRSAVGSHPGLGVCGAAYGGVGIPACIADADREAERLADVLTDHNRTDHNRTDRGAPGAAGPNQPGPNQQGVNP</sequence>
<comment type="pathway">
    <text evidence="4 12">Porphyrin-containing compound metabolism; protoheme biosynthesis.</text>
</comment>
<evidence type="ECO:0000256" key="2">
    <source>
        <dbReference type="ARBA" id="ARBA00001974"/>
    </source>
</evidence>
<dbReference type="InterPro" id="IPR050464">
    <property type="entry name" value="Zeta_carotene_desat/Oxidored"/>
</dbReference>
<dbReference type="SUPFAM" id="SSF54373">
    <property type="entry name" value="FAD-linked reductases, C-terminal domain"/>
    <property type="match status" value="1"/>
</dbReference>
<evidence type="ECO:0000256" key="6">
    <source>
        <dbReference type="ARBA" id="ARBA00012402"/>
    </source>
</evidence>
<keyword evidence="16" id="KW-1185">Reference proteome</keyword>
<evidence type="ECO:0000256" key="8">
    <source>
        <dbReference type="ARBA" id="ARBA00022630"/>
    </source>
</evidence>
<keyword evidence="8 12" id="KW-0285">Flavoprotein</keyword>
<gene>
    <name evidence="15" type="primary">hemG</name>
    <name evidence="15" type="ORF">NE857_20360</name>
</gene>
<comment type="function">
    <text evidence="3 12">Involved in coproporphyrin-dependent heme b biosynthesis. Catalyzes the oxidation of coproporphyrinogen III to coproporphyrin III.</text>
</comment>
<name>A0ABY5D3A7_9ACTN</name>
<evidence type="ECO:0000313" key="16">
    <source>
        <dbReference type="Proteomes" id="UP001055940"/>
    </source>
</evidence>
<reference evidence="15" key="1">
    <citation type="submission" date="2022-06" db="EMBL/GenBank/DDBJ databases">
        <authorList>
            <person name="Ping M."/>
        </authorList>
    </citation>
    <scope>NUCLEOTIDE SEQUENCE</scope>
    <source>
        <strain evidence="15">JCM11759T</strain>
    </source>
</reference>
<keyword evidence="12" id="KW-0963">Cytoplasm</keyword>
<keyword evidence="10 12" id="KW-0560">Oxidoreductase</keyword>
<protein>
    <recommendedName>
        <fullName evidence="7 12">Coproporphyrinogen III oxidase</fullName>
        <ecNumber evidence="6 12">1.3.3.15</ecNumber>
    </recommendedName>
</protein>
<feature type="domain" description="Amine oxidase" evidence="14">
    <location>
        <begin position="14"/>
        <end position="467"/>
    </location>
</feature>
<accession>A0ABY5D3A7</accession>
<evidence type="ECO:0000256" key="10">
    <source>
        <dbReference type="ARBA" id="ARBA00023002"/>
    </source>
</evidence>
<dbReference type="Proteomes" id="UP001055940">
    <property type="component" value="Chromosome"/>
</dbReference>
<evidence type="ECO:0000256" key="9">
    <source>
        <dbReference type="ARBA" id="ARBA00022827"/>
    </source>
</evidence>
<evidence type="ECO:0000256" key="4">
    <source>
        <dbReference type="ARBA" id="ARBA00004744"/>
    </source>
</evidence>
<dbReference type="InterPro" id="IPR036188">
    <property type="entry name" value="FAD/NAD-bd_sf"/>
</dbReference>
<evidence type="ECO:0000256" key="13">
    <source>
        <dbReference type="SAM" id="MobiDB-lite"/>
    </source>
</evidence>
<feature type="region of interest" description="Disordered" evidence="13">
    <location>
        <begin position="471"/>
        <end position="504"/>
    </location>
</feature>
<dbReference type="RefSeq" id="WP_254417204.1">
    <property type="nucleotide sequence ID" value="NZ_BAAAJB010000011.1"/>
</dbReference>
<comment type="similarity">
    <text evidence="5 12">Belongs to the protoporphyrinogen/coproporphyrinogen oxidase family. Coproporphyrinogen III oxidase subfamily.</text>
</comment>
<evidence type="ECO:0000256" key="12">
    <source>
        <dbReference type="RuleBase" id="RU364052"/>
    </source>
</evidence>
<keyword evidence="11 12" id="KW-0350">Heme biosynthesis</keyword>
<dbReference type="InterPro" id="IPR002937">
    <property type="entry name" value="Amino_oxidase"/>
</dbReference>
<dbReference type="InterPro" id="IPR004572">
    <property type="entry name" value="Protoporphyrinogen_oxidase"/>
</dbReference>
<organism evidence="15 16">
    <name type="scientific">Nocardiopsis exhalans</name>
    <dbReference type="NCBI Taxonomy" id="163604"/>
    <lineage>
        <taxon>Bacteria</taxon>
        <taxon>Bacillati</taxon>
        <taxon>Actinomycetota</taxon>
        <taxon>Actinomycetes</taxon>
        <taxon>Streptosporangiales</taxon>
        <taxon>Nocardiopsidaceae</taxon>
        <taxon>Nocardiopsis</taxon>
    </lineage>
</organism>
<evidence type="ECO:0000259" key="14">
    <source>
        <dbReference type="Pfam" id="PF01593"/>
    </source>
</evidence>
<keyword evidence="9 12" id="KW-0274">FAD</keyword>
<proteinExistence type="inferred from homology"/>
<dbReference type="PANTHER" id="PTHR42923">
    <property type="entry name" value="PROTOPORPHYRINOGEN OXIDASE"/>
    <property type="match status" value="1"/>
</dbReference>
<dbReference type="Gene3D" id="3.90.660.20">
    <property type="entry name" value="Protoporphyrinogen oxidase, mitochondrial, domain 2"/>
    <property type="match status" value="1"/>
</dbReference>
<evidence type="ECO:0000256" key="5">
    <source>
        <dbReference type="ARBA" id="ARBA00008310"/>
    </source>
</evidence>
<dbReference type="NCBIfam" id="TIGR00562">
    <property type="entry name" value="proto_IX_ox"/>
    <property type="match status" value="1"/>
</dbReference>
<dbReference type="EC" id="1.3.3.15" evidence="6 12"/>
<dbReference type="GO" id="GO:0004729">
    <property type="term" value="F:oxygen-dependent protoporphyrinogen oxidase activity"/>
    <property type="evidence" value="ECO:0007669"/>
    <property type="project" value="UniProtKB-EC"/>
</dbReference>
<dbReference type="Pfam" id="PF01593">
    <property type="entry name" value="Amino_oxidase"/>
    <property type="match status" value="1"/>
</dbReference>
<dbReference type="EMBL" id="CP099837">
    <property type="protein sequence ID" value="USY17682.1"/>
    <property type="molecule type" value="Genomic_DNA"/>
</dbReference>
<dbReference type="Gene3D" id="3.50.50.60">
    <property type="entry name" value="FAD/NAD(P)-binding domain"/>
    <property type="match status" value="1"/>
</dbReference>
<evidence type="ECO:0000256" key="7">
    <source>
        <dbReference type="ARBA" id="ARBA00019046"/>
    </source>
</evidence>
<comment type="subcellular location">
    <subcellularLocation>
        <location evidence="12">Cytoplasm</location>
    </subcellularLocation>
</comment>
<feature type="compositionally biased region" description="Basic and acidic residues" evidence="13">
    <location>
        <begin position="471"/>
        <end position="484"/>
    </location>
</feature>
<dbReference type="Gene3D" id="1.10.3110.10">
    <property type="entry name" value="protoporphyrinogen ix oxidase, domain 3"/>
    <property type="match status" value="1"/>
</dbReference>
<evidence type="ECO:0000256" key="11">
    <source>
        <dbReference type="ARBA" id="ARBA00023133"/>
    </source>
</evidence>
<comment type="catalytic activity">
    <reaction evidence="1">
        <text>coproporphyrinogen III + 3 O2 = coproporphyrin III + 3 H2O2</text>
        <dbReference type="Rhea" id="RHEA:43436"/>
        <dbReference type="ChEBI" id="CHEBI:15379"/>
        <dbReference type="ChEBI" id="CHEBI:16240"/>
        <dbReference type="ChEBI" id="CHEBI:57309"/>
        <dbReference type="ChEBI" id="CHEBI:131725"/>
        <dbReference type="EC" id="1.3.3.15"/>
    </reaction>
    <physiologicalReaction direction="left-to-right" evidence="1">
        <dbReference type="Rhea" id="RHEA:43437"/>
    </physiologicalReaction>
</comment>
<dbReference type="PANTHER" id="PTHR42923:SF3">
    <property type="entry name" value="PROTOPORPHYRINOGEN OXIDASE"/>
    <property type="match status" value="1"/>
</dbReference>
<evidence type="ECO:0000256" key="1">
    <source>
        <dbReference type="ARBA" id="ARBA00001755"/>
    </source>
</evidence>
<evidence type="ECO:0000313" key="15">
    <source>
        <dbReference type="EMBL" id="USY17682.1"/>
    </source>
</evidence>
<comment type="cofactor">
    <cofactor evidence="2 12">
        <name>FAD</name>
        <dbReference type="ChEBI" id="CHEBI:57692"/>
    </cofactor>
</comment>
<evidence type="ECO:0000256" key="3">
    <source>
        <dbReference type="ARBA" id="ARBA00002185"/>
    </source>
</evidence>
<feature type="compositionally biased region" description="Low complexity" evidence="13">
    <location>
        <begin position="485"/>
        <end position="504"/>
    </location>
</feature>